<evidence type="ECO:0000256" key="14">
    <source>
        <dbReference type="SAM" id="MobiDB-lite"/>
    </source>
</evidence>
<name>A0AAJ8K6T6_9TREE</name>
<comment type="catalytic activity">
    <reaction evidence="12">
        <text>a hydroperoxide + [thioredoxin]-dithiol = an alcohol + [thioredoxin]-disulfide + H2O</text>
        <dbReference type="Rhea" id="RHEA:62620"/>
        <dbReference type="Rhea" id="RHEA-COMP:10698"/>
        <dbReference type="Rhea" id="RHEA-COMP:10700"/>
        <dbReference type="ChEBI" id="CHEBI:15377"/>
        <dbReference type="ChEBI" id="CHEBI:29950"/>
        <dbReference type="ChEBI" id="CHEBI:30879"/>
        <dbReference type="ChEBI" id="CHEBI:35924"/>
        <dbReference type="ChEBI" id="CHEBI:50058"/>
        <dbReference type="EC" id="1.11.1.24"/>
    </reaction>
</comment>
<dbReference type="GO" id="GO:0008379">
    <property type="term" value="F:thioredoxin peroxidase activity"/>
    <property type="evidence" value="ECO:0007669"/>
    <property type="project" value="TreeGrafter"/>
</dbReference>
<dbReference type="EC" id="1.11.1.24" evidence="3"/>
<dbReference type="GO" id="GO:0034599">
    <property type="term" value="P:cellular response to oxidative stress"/>
    <property type="evidence" value="ECO:0007669"/>
    <property type="project" value="UniProtKB-ARBA"/>
</dbReference>
<feature type="domain" description="Thioredoxin" evidence="15">
    <location>
        <begin position="118"/>
        <end position="266"/>
    </location>
</feature>
<evidence type="ECO:0000256" key="7">
    <source>
        <dbReference type="ARBA" id="ARBA00023157"/>
    </source>
</evidence>
<accession>A0AAJ8K6T6</accession>
<dbReference type="InterPro" id="IPR036249">
    <property type="entry name" value="Thioredoxin-like_sf"/>
</dbReference>
<dbReference type="InterPro" id="IPR050924">
    <property type="entry name" value="Peroxiredoxin_BCP/PrxQ"/>
</dbReference>
<keyword evidence="8" id="KW-0539">Nucleus</keyword>
<dbReference type="PANTHER" id="PTHR42801:SF23">
    <property type="entry name" value="PEROXIREDOXIN DOT5"/>
    <property type="match status" value="1"/>
</dbReference>
<evidence type="ECO:0000256" key="3">
    <source>
        <dbReference type="ARBA" id="ARBA00013017"/>
    </source>
</evidence>
<comment type="subcellular location">
    <subcellularLocation>
        <location evidence="1">Nucleus</location>
    </subcellularLocation>
</comment>
<reference evidence="16" key="1">
    <citation type="submission" date="2013-07" db="EMBL/GenBank/DDBJ databases">
        <authorList>
            <consortium name="The Broad Institute Genome Sequencing Platform"/>
            <person name="Cuomo C."/>
            <person name="Litvintseva A."/>
            <person name="Chen Y."/>
            <person name="Heitman J."/>
            <person name="Sun S."/>
            <person name="Springer D."/>
            <person name="Dromer F."/>
            <person name="Young S.K."/>
            <person name="Zeng Q."/>
            <person name="Gargeya S."/>
            <person name="Fitzgerald M."/>
            <person name="Abouelleil A."/>
            <person name="Alvarado L."/>
            <person name="Berlin A.M."/>
            <person name="Chapman S.B."/>
            <person name="Dewar J."/>
            <person name="Goldberg J."/>
            <person name="Griggs A."/>
            <person name="Gujja S."/>
            <person name="Hansen M."/>
            <person name="Howarth C."/>
            <person name="Imamovic A."/>
            <person name="Larimer J."/>
            <person name="McCowan C."/>
            <person name="Murphy C."/>
            <person name="Pearson M."/>
            <person name="Priest M."/>
            <person name="Roberts A."/>
            <person name="Saif S."/>
            <person name="Shea T."/>
            <person name="Sykes S."/>
            <person name="Wortman J."/>
            <person name="Nusbaum C."/>
            <person name="Birren B."/>
        </authorList>
    </citation>
    <scope>NUCLEOTIDE SEQUENCE</scope>
    <source>
        <strain evidence="16">CBS 10118</strain>
    </source>
</reference>
<dbReference type="PROSITE" id="PS51352">
    <property type="entry name" value="THIOREDOXIN_2"/>
    <property type="match status" value="1"/>
</dbReference>
<keyword evidence="5" id="KW-0049">Antioxidant</keyword>
<dbReference type="InterPro" id="IPR013766">
    <property type="entry name" value="Thioredoxin_domain"/>
</dbReference>
<evidence type="ECO:0000256" key="2">
    <source>
        <dbReference type="ARBA" id="ARBA00011245"/>
    </source>
</evidence>
<keyword evidence="17" id="KW-1185">Reference proteome</keyword>
<reference evidence="16" key="2">
    <citation type="submission" date="2024-02" db="EMBL/GenBank/DDBJ databases">
        <title>Comparative genomics of Cryptococcus and Kwoniella reveals pathogenesis evolution and contrasting modes of karyotype evolution via chromosome fusion or intercentromeric recombination.</title>
        <authorList>
            <person name="Coelho M.A."/>
            <person name="David-Palma M."/>
            <person name="Shea T."/>
            <person name="Bowers K."/>
            <person name="McGinley-Smith S."/>
            <person name="Mohammad A.W."/>
            <person name="Gnirke A."/>
            <person name="Yurkov A.M."/>
            <person name="Nowrousian M."/>
            <person name="Sun S."/>
            <person name="Cuomo C.A."/>
            <person name="Heitman J."/>
        </authorList>
    </citation>
    <scope>NUCLEOTIDE SEQUENCE</scope>
    <source>
        <strain evidence="16">CBS 10118</strain>
    </source>
</reference>
<dbReference type="InterPro" id="IPR000866">
    <property type="entry name" value="AhpC/TSA"/>
</dbReference>
<dbReference type="KEGG" id="kbi:30207318"/>
<dbReference type="Pfam" id="PF00578">
    <property type="entry name" value="AhpC-TSA"/>
    <property type="match status" value="1"/>
</dbReference>
<gene>
    <name evidence="16" type="ORF">I302_104210</name>
</gene>
<keyword evidence="9" id="KW-0676">Redox-active center</keyword>
<keyword evidence="4" id="KW-0575">Peroxidase</keyword>
<protein>
    <recommendedName>
        <fullName evidence="3">thioredoxin-dependent peroxiredoxin</fullName>
        <ecNumber evidence="3">1.11.1.24</ecNumber>
    </recommendedName>
    <alternativeName>
        <fullName evidence="13">Nuclear thiol peroxidase</fullName>
    </alternativeName>
    <alternativeName>
        <fullName evidence="10">Thioredoxin peroxidase</fullName>
    </alternativeName>
</protein>
<dbReference type="GO" id="GO:0005634">
    <property type="term" value="C:nucleus"/>
    <property type="evidence" value="ECO:0007669"/>
    <property type="project" value="UniProtKB-SubCell"/>
</dbReference>
<dbReference type="EMBL" id="CP144542">
    <property type="protein sequence ID" value="WVW82204.1"/>
    <property type="molecule type" value="Genomic_DNA"/>
</dbReference>
<comment type="subunit">
    <text evidence="2">Monomer.</text>
</comment>
<comment type="similarity">
    <text evidence="11">Belongs to the peroxiredoxin family. BCP/PrxQ subfamily.</text>
</comment>
<dbReference type="AlphaFoldDB" id="A0AAJ8K6T6"/>
<evidence type="ECO:0000256" key="9">
    <source>
        <dbReference type="ARBA" id="ARBA00023284"/>
    </source>
</evidence>
<evidence type="ECO:0000256" key="4">
    <source>
        <dbReference type="ARBA" id="ARBA00022559"/>
    </source>
</evidence>
<dbReference type="Gene3D" id="3.40.30.10">
    <property type="entry name" value="Glutaredoxin"/>
    <property type="match status" value="1"/>
</dbReference>
<dbReference type="RefSeq" id="XP_019049138.2">
    <property type="nucleotide sequence ID" value="XM_019189576.2"/>
</dbReference>
<evidence type="ECO:0000256" key="6">
    <source>
        <dbReference type="ARBA" id="ARBA00023002"/>
    </source>
</evidence>
<evidence type="ECO:0000256" key="11">
    <source>
        <dbReference type="ARBA" id="ARBA00038489"/>
    </source>
</evidence>
<keyword evidence="6" id="KW-0560">Oxidoreductase</keyword>
<evidence type="ECO:0000259" key="15">
    <source>
        <dbReference type="PROSITE" id="PS51352"/>
    </source>
</evidence>
<evidence type="ECO:0000256" key="10">
    <source>
        <dbReference type="ARBA" id="ARBA00032824"/>
    </source>
</evidence>
<dbReference type="SUPFAM" id="SSF52833">
    <property type="entry name" value="Thioredoxin-like"/>
    <property type="match status" value="1"/>
</dbReference>
<evidence type="ECO:0000313" key="16">
    <source>
        <dbReference type="EMBL" id="WVW82204.1"/>
    </source>
</evidence>
<evidence type="ECO:0000256" key="12">
    <source>
        <dbReference type="ARBA" id="ARBA00049091"/>
    </source>
</evidence>
<dbReference type="PANTHER" id="PTHR42801">
    <property type="entry name" value="THIOREDOXIN-DEPENDENT PEROXIDE REDUCTASE"/>
    <property type="match status" value="1"/>
</dbReference>
<evidence type="ECO:0000256" key="5">
    <source>
        <dbReference type="ARBA" id="ARBA00022862"/>
    </source>
</evidence>
<organism evidence="16 17">
    <name type="scientific">Kwoniella bestiolae CBS 10118</name>
    <dbReference type="NCBI Taxonomy" id="1296100"/>
    <lineage>
        <taxon>Eukaryota</taxon>
        <taxon>Fungi</taxon>
        <taxon>Dikarya</taxon>
        <taxon>Basidiomycota</taxon>
        <taxon>Agaricomycotina</taxon>
        <taxon>Tremellomycetes</taxon>
        <taxon>Tremellales</taxon>
        <taxon>Cryptococcaceae</taxon>
        <taxon>Kwoniella</taxon>
    </lineage>
</organism>
<dbReference type="GO" id="GO:0005737">
    <property type="term" value="C:cytoplasm"/>
    <property type="evidence" value="ECO:0007669"/>
    <property type="project" value="TreeGrafter"/>
</dbReference>
<feature type="compositionally biased region" description="Basic and acidic residues" evidence="14">
    <location>
        <begin position="38"/>
        <end position="103"/>
    </location>
</feature>
<proteinExistence type="inferred from homology"/>
<evidence type="ECO:0000256" key="13">
    <source>
        <dbReference type="ARBA" id="ARBA00077538"/>
    </source>
</evidence>
<evidence type="ECO:0000313" key="17">
    <source>
        <dbReference type="Proteomes" id="UP000092730"/>
    </source>
</evidence>
<dbReference type="Proteomes" id="UP000092730">
    <property type="component" value="Chromosome 2"/>
</dbReference>
<dbReference type="GeneID" id="30207318"/>
<feature type="compositionally biased region" description="Low complexity" evidence="14">
    <location>
        <begin position="1"/>
        <end position="10"/>
    </location>
</feature>
<sequence>MAPSKPSSNANPPPPSSRRSARIAEQPKSAAAAANGNGEKKETKVTSKKEVNSKKRSVENGESTDPKKAKTSEPKSKTTTSKKEDAKKDSESSKSKKEEKEAEAPASAKPDTGSKGALKLGDKLPKITLKDNEGNDVDVSSLTGDKGVVVFLYPRADTPGCTTQACGYRDINDQIKEFGYDIYGLSKDKSEAQQKWINKKQLTYKLLCDPESKLIKRLGAFVQPNNTKRSHFIFEKGTGVLVDIALGVKPADDPSNVLKFLEKHHK</sequence>
<dbReference type="CDD" id="cd03017">
    <property type="entry name" value="PRX_BCP"/>
    <property type="match status" value="1"/>
</dbReference>
<keyword evidence="7" id="KW-1015">Disulfide bond</keyword>
<feature type="region of interest" description="Disordered" evidence="14">
    <location>
        <begin position="1"/>
        <end position="119"/>
    </location>
</feature>
<evidence type="ECO:0000256" key="8">
    <source>
        <dbReference type="ARBA" id="ARBA00023242"/>
    </source>
</evidence>
<dbReference type="FunFam" id="3.40.30.10:FF:000157">
    <property type="entry name" value="DOT5p Nuclear thiol peroxidase"/>
    <property type="match status" value="1"/>
</dbReference>
<dbReference type="GO" id="GO:0045454">
    <property type="term" value="P:cell redox homeostasis"/>
    <property type="evidence" value="ECO:0007669"/>
    <property type="project" value="TreeGrafter"/>
</dbReference>
<evidence type="ECO:0000256" key="1">
    <source>
        <dbReference type="ARBA" id="ARBA00004123"/>
    </source>
</evidence>